<reference evidence="2" key="1">
    <citation type="journal article" date="2020" name="Stud. Mycol.">
        <title>101 Dothideomycetes genomes: a test case for predicting lifestyles and emergence of pathogens.</title>
        <authorList>
            <person name="Haridas S."/>
            <person name="Albert R."/>
            <person name="Binder M."/>
            <person name="Bloem J."/>
            <person name="Labutti K."/>
            <person name="Salamov A."/>
            <person name="Andreopoulos B."/>
            <person name="Baker S."/>
            <person name="Barry K."/>
            <person name="Bills G."/>
            <person name="Bluhm B."/>
            <person name="Cannon C."/>
            <person name="Castanera R."/>
            <person name="Culley D."/>
            <person name="Daum C."/>
            <person name="Ezra D."/>
            <person name="Gonzalez J."/>
            <person name="Henrissat B."/>
            <person name="Kuo A."/>
            <person name="Liang C."/>
            <person name="Lipzen A."/>
            <person name="Lutzoni F."/>
            <person name="Magnuson J."/>
            <person name="Mondo S."/>
            <person name="Nolan M."/>
            <person name="Ohm R."/>
            <person name="Pangilinan J."/>
            <person name="Park H.-J."/>
            <person name="Ramirez L."/>
            <person name="Alfaro M."/>
            <person name="Sun H."/>
            <person name="Tritt A."/>
            <person name="Yoshinaga Y."/>
            <person name="Zwiers L.-H."/>
            <person name="Turgeon B."/>
            <person name="Goodwin S."/>
            <person name="Spatafora J."/>
            <person name="Crous P."/>
            <person name="Grigoriev I."/>
        </authorList>
    </citation>
    <scope>NUCLEOTIDE SEQUENCE</scope>
    <source>
        <strain evidence="2">CBS 269.34</strain>
    </source>
</reference>
<feature type="compositionally biased region" description="Polar residues" evidence="1">
    <location>
        <begin position="358"/>
        <end position="375"/>
    </location>
</feature>
<feature type="region of interest" description="Disordered" evidence="1">
    <location>
        <begin position="344"/>
        <end position="426"/>
    </location>
</feature>
<accession>A0A6A6QM82</accession>
<feature type="compositionally biased region" description="Pro residues" evidence="1">
    <location>
        <begin position="516"/>
        <end position="572"/>
    </location>
</feature>
<gene>
    <name evidence="2" type="ORF">BU16DRAFT_583270</name>
</gene>
<dbReference type="OrthoDB" id="3650630at2759"/>
<evidence type="ECO:0000313" key="2">
    <source>
        <dbReference type="EMBL" id="KAF2493100.1"/>
    </source>
</evidence>
<protein>
    <submittedName>
        <fullName evidence="2">Uncharacterized protein</fullName>
    </submittedName>
</protein>
<evidence type="ECO:0000313" key="3">
    <source>
        <dbReference type="Proteomes" id="UP000799750"/>
    </source>
</evidence>
<evidence type="ECO:0000256" key="1">
    <source>
        <dbReference type="SAM" id="MobiDB-lite"/>
    </source>
</evidence>
<dbReference type="EMBL" id="MU004192">
    <property type="protein sequence ID" value="KAF2493100.1"/>
    <property type="molecule type" value="Genomic_DNA"/>
</dbReference>
<feature type="compositionally biased region" description="Low complexity" evidence="1">
    <location>
        <begin position="251"/>
        <end position="260"/>
    </location>
</feature>
<feature type="region of interest" description="Disordered" evidence="1">
    <location>
        <begin position="1"/>
        <end position="45"/>
    </location>
</feature>
<organism evidence="2 3">
    <name type="scientific">Lophium mytilinum</name>
    <dbReference type="NCBI Taxonomy" id="390894"/>
    <lineage>
        <taxon>Eukaryota</taxon>
        <taxon>Fungi</taxon>
        <taxon>Dikarya</taxon>
        <taxon>Ascomycota</taxon>
        <taxon>Pezizomycotina</taxon>
        <taxon>Dothideomycetes</taxon>
        <taxon>Pleosporomycetidae</taxon>
        <taxon>Mytilinidiales</taxon>
        <taxon>Mytilinidiaceae</taxon>
        <taxon>Lophium</taxon>
    </lineage>
</organism>
<keyword evidence="3" id="KW-1185">Reference proteome</keyword>
<feature type="compositionally biased region" description="Basic and acidic residues" evidence="1">
    <location>
        <begin position="376"/>
        <end position="387"/>
    </location>
</feature>
<proteinExistence type="predicted"/>
<sequence length="608" mass="68782">MLKRRAEWENHAPPPKAPRLSVSTEEPPRKRQHQEQDPQTAPRKHAWQSYLPLIKHNNHPNSRVGTDFHSVPYPLTLLPYDSWWALHSSPDPTRPHRFQCPRCFAVRIPTPHARKLFLVAERLSWLDGIVSTAERNTNEEKNWEVNYELGILDPSIEDPDQRPGGRKSRLNEWHPYKTEFEMKSALTLVEKADQLTEASWNVWVAMIDAISEEQQGAVETCPRPTQYETPYASVAHQMPNQTPGPLQYQPTSATAASSSTHQASHKSILATVSSPITHTRSLAIPAAQAVPDQVVKALARRARTNPELGLIMKLVAARTATEEQVEIFEGHVAELTRWNEMRTASRSNSATLPLHPLSTISPPQRGSKRPTQSHDNVPRSEANDENRLPFPTPPSSSPLLTFDHKNASQPDLRSASQPSTKPSAENIPNINLRTLQDFYSLLDQIERTSYVGAMFLEAYAEYLRDDLCGNCWFQFNVLADAPPPTQQAPVQHAPVQHAPVQYAPIQYAPVQYAPDQYPPYHHPPTHYPPTQYPPTHYPPTQYPPTQYPPTQYPPTQYPPTQYPPTQYPPNHYPPIQHANYYPTHAPDPYKAVQGPPNPTQRPPSTGFR</sequence>
<feature type="compositionally biased region" description="Basic and acidic residues" evidence="1">
    <location>
        <begin position="1"/>
        <end position="10"/>
    </location>
</feature>
<dbReference type="AlphaFoldDB" id="A0A6A6QM82"/>
<feature type="compositionally biased region" description="Polar residues" evidence="1">
    <location>
        <begin position="241"/>
        <end position="250"/>
    </location>
</feature>
<dbReference type="Proteomes" id="UP000799750">
    <property type="component" value="Unassembled WGS sequence"/>
</dbReference>
<feature type="region of interest" description="Disordered" evidence="1">
    <location>
        <begin position="513"/>
        <end position="608"/>
    </location>
</feature>
<name>A0A6A6QM82_9PEZI</name>
<feature type="compositionally biased region" description="Basic and acidic residues" evidence="1">
    <location>
        <begin position="26"/>
        <end position="36"/>
    </location>
</feature>
<feature type="compositionally biased region" description="Polar residues" evidence="1">
    <location>
        <begin position="407"/>
        <end position="426"/>
    </location>
</feature>
<feature type="region of interest" description="Disordered" evidence="1">
    <location>
        <begin position="241"/>
        <end position="262"/>
    </location>
</feature>